<evidence type="ECO:0000256" key="1">
    <source>
        <dbReference type="ARBA" id="ARBA00006974"/>
    </source>
</evidence>
<dbReference type="Gramene" id="AET2Gv21087600.1">
    <property type="protein sequence ID" value="AET2Gv21087600.1"/>
    <property type="gene ID" value="AET2Gv21087600"/>
</dbReference>
<feature type="compositionally biased region" description="Basic and acidic residues" evidence="2">
    <location>
        <begin position="122"/>
        <end position="136"/>
    </location>
</feature>
<dbReference type="Pfam" id="PF02519">
    <property type="entry name" value="Auxin_inducible"/>
    <property type="match status" value="1"/>
</dbReference>
<evidence type="ECO:0000313" key="4">
    <source>
        <dbReference type="Proteomes" id="UP000015105"/>
    </source>
</evidence>
<evidence type="ECO:0000256" key="2">
    <source>
        <dbReference type="SAM" id="MobiDB-lite"/>
    </source>
</evidence>
<accession>A0A453D4M3</accession>
<dbReference type="InterPro" id="IPR003676">
    <property type="entry name" value="SAUR_fam"/>
</dbReference>
<proteinExistence type="inferred from homology"/>
<reference evidence="4" key="1">
    <citation type="journal article" date="2014" name="Science">
        <title>Ancient hybridizations among the ancestral genomes of bread wheat.</title>
        <authorList>
            <consortium name="International Wheat Genome Sequencing Consortium,"/>
            <person name="Marcussen T."/>
            <person name="Sandve S.R."/>
            <person name="Heier L."/>
            <person name="Spannagl M."/>
            <person name="Pfeifer M."/>
            <person name="Jakobsen K.S."/>
            <person name="Wulff B.B."/>
            <person name="Steuernagel B."/>
            <person name="Mayer K.F."/>
            <person name="Olsen O.A."/>
        </authorList>
    </citation>
    <scope>NUCLEOTIDE SEQUENCE [LARGE SCALE GENOMIC DNA]</scope>
    <source>
        <strain evidence="4">cv. AL8/78</strain>
    </source>
</reference>
<organism evidence="3 4">
    <name type="scientific">Aegilops tauschii subsp. strangulata</name>
    <name type="common">Goatgrass</name>
    <dbReference type="NCBI Taxonomy" id="200361"/>
    <lineage>
        <taxon>Eukaryota</taxon>
        <taxon>Viridiplantae</taxon>
        <taxon>Streptophyta</taxon>
        <taxon>Embryophyta</taxon>
        <taxon>Tracheophyta</taxon>
        <taxon>Spermatophyta</taxon>
        <taxon>Magnoliopsida</taxon>
        <taxon>Liliopsida</taxon>
        <taxon>Poales</taxon>
        <taxon>Poaceae</taxon>
        <taxon>BOP clade</taxon>
        <taxon>Pooideae</taxon>
        <taxon>Triticodae</taxon>
        <taxon>Triticeae</taxon>
        <taxon>Triticinae</taxon>
        <taxon>Aegilops</taxon>
    </lineage>
</organism>
<comment type="similarity">
    <text evidence="1">Belongs to the ARG7 family.</text>
</comment>
<feature type="region of interest" description="Disordered" evidence="2">
    <location>
        <begin position="65"/>
        <end position="151"/>
    </location>
</feature>
<reference evidence="3" key="3">
    <citation type="journal article" date="2017" name="Nature">
        <title>Genome sequence of the progenitor of the wheat D genome Aegilops tauschii.</title>
        <authorList>
            <person name="Luo M.C."/>
            <person name="Gu Y.Q."/>
            <person name="Puiu D."/>
            <person name="Wang H."/>
            <person name="Twardziok S.O."/>
            <person name="Deal K.R."/>
            <person name="Huo N."/>
            <person name="Zhu T."/>
            <person name="Wang L."/>
            <person name="Wang Y."/>
            <person name="McGuire P.E."/>
            <person name="Liu S."/>
            <person name="Long H."/>
            <person name="Ramasamy R.K."/>
            <person name="Rodriguez J.C."/>
            <person name="Van S.L."/>
            <person name="Yuan L."/>
            <person name="Wang Z."/>
            <person name="Xia Z."/>
            <person name="Xiao L."/>
            <person name="Anderson O.D."/>
            <person name="Ouyang S."/>
            <person name="Liang Y."/>
            <person name="Zimin A.V."/>
            <person name="Pertea G."/>
            <person name="Qi P."/>
            <person name="Bennetzen J.L."/>
            <person name="Dai X."/>
            <person name="Dawson M.W."/>
            <person name="Muller H.G."/>
            <person name="Kugler K."/>
            <person name="Rivarola-Duarte L."/>
            <person name="Spannagl M."/>
            <person name="Mayer K.F.X."/>
            <person name="Lu F.H."/>
            <person name="Bevan M.W."/>
            <person name="Leroy P."/>
            <person name="Li P."/>
            <person name="You F.M."/>
            <person name="Sun Q."/>
            <person name="Liu Z."/>
            <person name="Lyons E."/>
            <person name="Wicker T."/>
            <person name="Salzberg S.L."/>
            <person name="Devos K.M."/>
            <person name="Dvorak J."/>
        </authorList>
    </citation>
    <scope>NUCLEOTIDE SEQUENCE [LARGE SCALE GENOMIC DNA]</scope>
    <source>
        <strain evidence="3">cv. AL8/78</strain>
    </source>
</reference>
<keyword evidence="4" id="KW-1185">Reference proteome</keyword>
<protein>
    <submittedName>
        <fullName evidence="3">Uncharacterized protein</fullName>
    </submittedName>
</protein>
<name>A0A453D4M3_AEGTS</name>
<dbReference type="GO" id="GO:0009733">
    <property type="term" value="P:response to auxin"/>
    <property type="evidence" value="ECO:0007669"/>
    <property type="project" value="InterPro"/>
</dbReference>
<reference evidence="3" key="4">
    <citation type="submission" date="2019-03" db="UniProtKB">
        <authorList>
            <consortium name="EnsemblPlants"/>
        </authorList>
    </citation>
    <scope>IDENTIFICATION</scope>
</reference>
<dbReference type="AlphaFoldDB" id="A0A453D4M3"/>
<reference evidence="4" key="2">
    <citation type="journal article" date="2017" name="Nat. Plants">
        <title>The Aegilops tauschii genome reveals multiple impacts of transposons.</title>
        <authorList>
            <person name="Zhao G."/>
            <person name="Zou C."/>
            <person name="Li K."/>
            <person name="Wang K."/>
            <person name="Li T."/>
            <person name="Gao L."/>
            <person name="Zhang X."/>
            <person name="Wang H."/>
            <person name="Yang Z."/>
            <person name="Liu X."/>
            <person name="Jiang W."/>
            <person name="Mao L."/>
            <person name="Kong X."/>
            <person name="Jiao Y."/>
            <person name="Jia J."/>
        </authorList>
    </citation>
    <scope>NUCLEOTIDE SEQUENCE [LARGE SCALE GENOMIC DNA]</scope>
    <source>
        <strain evidence="4">cv. AL8/78</strain>
    </source>
</reference>
<dbReference type="Proteomes" id="UP000015105">
    <property type="component" value="Chromosome 2D"/>
</dbReference>
<reference evidence="3" key="5">
    <citation type="journal article" date="2021" name="G3 (Bethesda)">
        <title>Aegilops tauschii genome assembly Aet v5.0 features greater sequence contiguity and improved annotation.</title>
        <authorList>
            <person name="Wang L."/>
            <person name="Zhu T."/>
            <person name="Rodriguez J.C."/>
            <person name="Deal K.R."/>
            <person name="Dubcovsky J."/>
            <person name="McGuire P.E."/>
            <person name="Lux T."/>
            <person name="Spannagl M."/>
            <person name="Mayer K.F.X."/>
            <person name="Baldrich P."/>
            <person name="Meyers B.C."/>
            <person name="Huo N."/>
            <person name="Gu Y.Q."/>
            <person name="Zhou H."/>
            <person name="Devos K.M."/>
            <person name="Bennetzen J.L."/>
            <person name="Unver T."/>
            <person name="Budak H."/>
            <person name="Gulick P.J."/>
            <person name="Galiba G."/>
            <person name="Kalapos B."/>
            <person name="Nelson D.R."/>
            <person name="Li P."/>
            <person name="You F.M."/>
            <person name="Luo M.C."/>
            <person name="Dvorak J."/>
        </authorList>
    </citation>
    <scope>NUCLEOTIDE SEQUENCE [LARGE SCALE GENOMIC DNA]</scope>
    <source>
        <strain evidence="3">cv. AL8/78</strain>
    </source>
</reference>
<evidence type="ECO:0000313" key="3">
    <source>
        <dbReference type="EnsemblPlants" id="AET2Gv21087600.1"/>
    </source>
</evidence>
<dbReference type="EnsemblPlants" id="AET2Gv21087600.1">
    <property type="protein sequence ID" value="AET2Gv21087600.1"/>
    <property type="gene ID" value="AET2Gv21087600"/>
</dbReference>
<feature type="compositionally biased region" description="Low complexity" evidence="2">
    <location>
        <begin position="78"/>
        <end position="114"/>
    </location>
</feature>
<sequence length="151" mass="16171">MCNVITIPSVAWLRRAVRRWRARRSTSAPVLAGHGALCAEGVRFMVRLAHLSHPAFLELIRQAEEEYGSRPAPPAPSRSPAARTASATSSAASLPRPTPRSRAAPPSAAAAATRGRCFRGWPSRDRARRGTERSGDGAHPSVSAARNGSDW</sequence>